<comment type="caution">
    <text evidence="2">The sequence shown here is derived from an EMBL/GenBank/DDBJ whole genome shotgun (WGS) entry which is preliminary data.</text>
</comment>
<dbReference type="Gene3D" id="1.20.1640.10">
    <property type="entry name" value="Multidrug efflux transporter AcrB transmembrane domain"/>
    <property type="match status" value="1"/>
</dbReference>
<organism evidence="2">
    <name type="scientific">bioreactor metagenome</name>
    <dbReference type="NCBI Taxonomy" id="1076179"/>
    <lineage>
        <taxon>unclassified sequences</taxon>
        <taxon>metagenomes</taxon>
        <taxon>ecological metagenomes</taxon>
    </lineage>
</organism>
<accession>A0A644Z3F6</accession>
<sequence length="525" mass="56804">MAVGPAVRRVFLLMTLYAGLAAGAVWLYGNLPTGFIPDEDQGKIFVNVQLPDAAALNRSQKLTDALVKICLETPGVLDVMAVPGYSILNSAQASNNSLLIVSLKPWAERRTPELRQPAVLAALNRKFTAVIEANVVAFGMPVIQGIGTTGGFAFVVEDTVGTYPERLQEALNALCAKANGHPALARVFSTFSANVPQVFVAIDREKAFKLGVALSDLNTTLQGLTGYTYVNDFNRYGKVFKVELQGQADFRDTVDKLRNLQVRNRTGDMVPLETLATISFRQSPQYLNRYNLYSAAVVNGQPASGASTGQAMAAMEEIAREVLPPGMKFEWTDMSYQERQAAVGIRLENVEIGMMTVITVLALLFMYLFLVAQYESWMLPLAVLLAVPVAFFGAVLSLKALKIDNNIYTQVGLILLFGIACKTAILIVEFAKHQHDRGGMSAPEAAAFAARLRFRAVLMTAVSFLLGTFPLVVAAGAGAASRRALGTVVFGGMLLSVLLGTILIPGFYVFVQKLTDWNKSGNKNT</sequence>
<dbReference type="SUPFAM" id="SSF82866">
    <property type="entry name" value="Multidrug efflux transporter AcrB transmembrane domain"/>
    <property type="match status" value="1"/>
</dbReference>
<dbReference type="InterPro" id="IPR027463">
    <property type="entry name" value="AcrB_DN_DC_subdom"/>
</dbReference>
<feature type="transmembrane region" description="Helical" evidence="1">
    <location>
        <begin position="488"/>
        <end position="511"/>
    </location>
</feature>
<dbReference type="Gene3D" id="3.30.70.1430">
    <property type="entry name" value="Multidrug efflux transporter AcrB pore domain"/>
    <property type="match status" value="1"/>
</dbReference>
<feature type="transmembrane region" description="Helical" evidence="1">
    <location>
        <begin position="377"/>
        <end position="401"/>
    </location>
</feature>
<dbReference type="PANTHER" id="PTHR32063:SF76">
    <property type="entry name" value="EFFLUX PUMP MEMBRANE TRANSPORTER"/>
    <property type="match status" value="1"/>
</dbReference>
<feature type="transmembrane region" description="Helical" evidence="1">
    <location>
        <begin position="352"/>
        <end position="370"/>
    </location>
</feature>
<dbReference type="PRINTS" id="PR00702">
    <property type="entry name" value="ACRIFLAVINRP"/>
</dbReference>
<dbReference type="GO" id="GO:0005886">
    <property type="term" value="C:plasma membrane"/>
    <property type="evidence" value="ECO:0007669"/>
    <property type="project" value="TreeGrafter"/>
</dbReference>
<dbReference type="AlphaFoldDB" id="A0A644Z3F6"/>
<dbReference type="SUPFAM" id="SSF82693">
    <property type="entry name" value="Multidrug efflux transporter AcrB pore domain, PN1, PN2, PC1 and PC2 subdomains"/>
    <property type="match status" value="2"/>
</dbReference>
<dbReference type="Pfam" id="PF00873">
    <property type="entry name" value="ACR_tran"/>
    <property type="match status" value="1"/>
</dbReference>
<name>A0A644Z3F6_9ZZZZ</name>
<reference evidence="2" key="1">
    <citation type="submission" date="2019-08" db="EMBL/GenBank/DDBJ databases">
        <authorList>
            <person name="Kucharzyk K."/>
            <person name="Murdoch R.W."/>
            <person name="Higgins S."/>
            <person name="Loffler F."/>
        </authorList>
    </citation>
    <scope>NUCLEOTIDE SEQUENCE</scope>
</reference>
<dbReference type="Gene3D" id="3.30.70.1440">
    <property type="entry name" value="Multidrug efflux transporter AcrB pore domain"/>
    <property type="match status" value="1"/>
</dbReference>
<keyword evidence="1" id="KW-1133">Transmembrane helix</keyword>
<evidence type="ECO:0000313" key="2">
    <source>
        <dbReference type="EMBL" id="MPM35386.1"/>
    </source>
</evidence>
<keyword evidence="1" id="KW-0812">Transmembrane</keyword>
<dbReference type="Gene3D" id="3.30.2090.10">
    <property type="entry name" value="Multidrug efflux transporter AcrB TolC docking domain, DN and DC subdomains"/>
    <property type="match status" value="1"/>
</dbReference>
<feature type="transmembrane region" description="Helical" evidence="1">
    <location>
        <begin position="407"/>
        <end position="431"/>
    </location>
</feature>
<evidence type="ECO:0000256" key="1">
    <source>
        <dbReference type="SAM" id="Phobius"/>
    </source>
</evidence>
<protein>
    <submittedName>
        <fullName evidence="2">Efflux pump membrane transporter BepG</fullName>
    </submittedName>
</protein>
<dbReference type="EMBL" id="VSSQ01007270">
    <property type="protein sequence ID" value="MPM35386.1"/>
    <property type="molecule type" value="Genomic_DNA"/>
</dbReference>
<feature type="transmembrane region" description="Helical" evidence="1">
    <location>
        <begin position="452"/>
        <end position="476"/>
    </location>
</feature>
<dbReference type="SUPFAM" id="SSF82714">
    <property type="entry name" value="Multidrug efflux transporter AcrB TolC docking domain, DN and DC subdomains"/>
    <property type="match status" value="1"/>
</dbReference>
<dbReference type="InterPro" id="IPR001036">
    <property type="entry name" value="Acrflvin-R"/>
</dbReference>
<dbReference type="GO" id="GO:0042910">
    <property type="term" value="F:xenobiotic transmembrane transporter activity"/>
    <property type="evidence" value="ECO:0007669"/>
    <property type="project" value="TreeGrafter"/>
</dbReference>
<gene>
    <name evidence="2" type="primary">bepG_4</name>
    <name evidence="2" type="ORF">SDC9_81977</name>
</gene>
<proteinExistence type="predicted"/>
<keyword evidence="1" id="KW-0472">Membrane</keyword>
<dbReference type="PANTHER" id="PTHR32063">
    <property type="match status" value="1"/>
</dbReference>